<dbReference type="WBParaSite" id="ECPE_0000586601-mRNA-1">
    <property type="protein sequence ID" value="ECPE_0000586601-mRNA-1"/>
    <property type="gene ID" value="ECPE_0000586601"/>
</dbReference>
<dbReference type="GO" id="GO:0006508">
    <property type="term" value="P:proteolysis"/>
    <property type="evidence" value="ECO:0007669"/>
    <property type="project" value="InterPro"/>
</dbReference>
<comment type="similarity">
    <text evidence="2 3">Belongs to the peptidase M14 family.</text>
</comment>
<feature type="compositionally biased region" description="Low complexity" evidence="4">
    <location>
        <begin position="534"/>
        <end position="564"/>
    </location>
</feature>
<dbReference type="PROSITE" id="PS52035">
    <property type="entry name" value="PEPTIDASE_M14"/>
    <property type="match status" value="1"/>
</dbReference>
<dbReference type="GO" id="GO:0008270">
    <property type="term" value="F:zinc ion binding"/>
    <property type="evidence" value="ECO:0007669"/>
    <property type="project" value="InterPro"/>
</dbReference>
<proteinExistence type="inferred from homology"/>
<evidence type="ECO:0000256" key="4">
    <source>
        <dbReference type="SAM" id="MobiDB-lite"/>
    </source>
</evidence>
<dbReference type="Pfam" id="PF00246">
    <property type="entry name" value="Peptidase_M14"/>
    <property type="match status" value="1"/>
</dbReference>
<name>A0A183AFW8_9TREM</name>
<dbReference type="PANTHER" id="PTHR12756:SF11">
    <property type="entry name" value="CYTOSOLIC CARBOXYPEPTIDASE 1"/>
    <property type="match status" value="1"/>
</dbReference>
<dbReference type="InterPro" id="IPR040626">
    <property type="entry name" value="Pepdidase_M14_N"/>
</dbReference>
<dbReference type="PANTHER" id="PTHR12756">
    <property type="entry name" value="CYTOSOLIC CARBOXYPEPTIDASE"/>
    <property type="match status" value="1"/>
</dbReference>
<feature type="region of interest" description="Disordered" evidence="4">
    <location>
        <begin position="504"/>
        <end position="564"/>
    </location>
</feature>
<dbReference type="GO" id="GO:0004181">
    <property type="term" value="F:metallocarboxypeptidase activity"/>
    <property type="evidence" value="ECO:0007669"/>
    <property type="project" value="InterPro"/>
</dbReference>
<accession>A0A183AFW8</accession>
<evidence type="ECO:0000256" key="1">
    <source>
        <dbReference type="ARBA" id="ARBA00001947"/>
    </source>
</evidence>
<feature type="active site" description="Proton donor/acceptor" evidence="3">
    <location>
        <position position="412"/>
    </location>
</feature>
<comment type="cofactor">
    <cofactor evidence="1">
        <name>Zn(2+)</name>
        <dbReference type="ChEBI" id="CHEBI:29105"/>
    </cofactor>
</comment>
<evidence type="ECO:0000259" key="5">
    <source>
        <dbReference type="PROSITE" id="PS52035"/>
    </source>
</evidence>
<sequence>LEKSFLTFESRFECGNLRKAIQVRQFEYDLILSPDINTVSNLQWFYFRVANVESGVDYRFNIINCEKPGSQYTSGMQPLLFSVREALEGRPYWIRAGTRVNYYRNHFNRLSVGKSSADGATYYTATFQIRFPHTGDVCYLAYHYPYTYTRLLTDIARWQEQANGSHSDPVYFRVQSLTTSVLENPVPVLTITSARTNEESRQQASPDSVTTAKPQYRPYIFLTARVHSGEANSSWVIQGLLDHLLSDHPSAVQARQQFIFKIVPMLNPDGVICGNHRCSMAGKDLNRRWSNPSLFNHPTIYHTKKLLHLLHACDRSPFIFIDFHGHSRMKNIFLYGCSPFESWKNPDTDNPTYRGPGLGEDPSYRHLASILDEIAPAFAKRSCLYVVNKSKETTARVAVWREFGVVRSYTIEASYCGVTRFAGQPADSNSSDKTAPFVDGHQMNPFHLKSFGAQLIDAFIRLPSHTDRLAIRDLMTNVPDAPAQFILEGGPEFTGEPSDISFAQPPLCSSLHSRPGSPSIDSACSLPSTISPGSSAHSLSSHSSLSARLSRSTSSRSSISLTDG</sequence>
<dbReference type="InterPro" id="IPR050821">
    <property type="entry name" value="Cytosolic_carboxypeptidase"/>
</dbReference>
<feature type="compositionally biased region" description="Polar residues" evidence="4">
    <location>
        <begin position="519"/>
        <end position="533"/>
    </location>
</feature>
<dbReference type="InterPro" id="IPR000834">
    <property type="entry name" value="Peptidase_M14"/>
</dbReference>
<evidence type="ECO:0000256" key="3">
    <source>
        <dbReference type="PROSITE-ProRule" id="PRU01379"/>
    </source>
</evidence>
<reference evidence="6" key="1">
    <citation type="submission" date="2016-06" db="UniProtKB">
        <authorList>
            <consortium name="WormBaseParasite"/>
        </authorList>
    </citation>
    <scope>IDENTIFICATION</scope>
</reference>
<organism evidence="6">
    <name type="scientific">Echinostoma caproni</name>
    <dbReference type="NCBI Taxonomy" id="27848"/>
    <lineage>
        <taxon>Eukaryota</taxon>
        <taxon>Metazoa</taxon>
        <taxon>Spiralia</taxon>
        <taxon>Lophotrochozoa</taxon>
        <taxon>Platyhelminthes</taxon>
        <taxon>Trematoda</taxon>
        <taxon>Digenea</taxon>
        <taxon>Plagiorchiida</taxon>
        <taxon>Echinostomata</taxon>
        <taxon>Echinostomatoidea</taxon>
        <taxon>Echinostomatidae</taxon>
        <taxon>Echinostoma</taxon>
    </lineage>
</organism>
<dbReference type="Gene3D" id="3.40.630.10">
    <property type="entry name" value="Zn peptidases"/>
    <property type="match status" value="1"/>
</dbReference>
<dbReference type="SUPFAM" id="SSF53187">
    <property type="entry name" value="Zn-dependent exopeptidases"/>
    <property type="match status" value="1"/>
</dbReference>
<dbReference type="Pfam" id="PF18027">
    <property type="entry name" value="Pepdidase_M14_N"/>
    <property type="match status" value="1"/>
</dbReference>
<dbReference type="AlphaFoldDB" id="A0A183AFW8"/>
<dbReference type="Gene3D" id="2.60.40.3120">
    <property type="match status" value="1"/>
</dbReference>
<evidence type="ECO:0000313" key="6">
    <source>
        <dbReference type="WBParaSite" id="ECPE_0000586601-mRNA-1"/>
    </source>
</evidence>
<evidence type="ECO:0000256" key="2">
    <source>
        <dbReference type="ARBA" id="ARBA00005988"/>
    </source>
</evidence>
<feature type="domain" description="Peptidase M14" evidence="5">
    <location>
        <begin position="144"/>
        <end position="441"/>
    </location>
</feature>
<protein>
    <submittedName>
        <fullName evidence="6">Cytosolic carboxypeptidase-like protein 5</fullName>
    </submittedName>
</protein>